<comment type="caution">
    <text evidence="1">The sequence shown here is derived from an EMBL/GenBank/DDBJ whole genome shotgun (WGS) entry which is preliminary data.</text>
</comment>
<dbReference type="EMBL" id="JBGMEG010000001">
    <property type="protein sequence ID" value="MFO3716751.1"/>
    <property type="molecule type" value="Genomic_DNA"/>
</dbReference>
<evidence type="ECO:0000313" key="2">
    <source>
        <dbReference type="Proteomes" id="UP001637993"/>
    </source>
</evidence>
<proteinExistence type="predicted"/>
<sequence length="130" mass="15435">MNIDYLKTKEFYKNYNDLCDCEMCLFYYQNVINNYPDLYNYLNERNINIQKPFDLGYPYINDKGNIIYPIVQYVVIGECKDDFSIYLDGVSISKGKFYPNVTIDEPYFILDLYNVSFNKNIVSAEIINNL</sequence>
<name>A0ABW9MY67_9FIRM</name>
<keyword evidence="2" id="KW-1185">Reference proteome</keyword>
<gene>
    <name evidence="1" type="ORF">AB9Q04_00110</name>
</gene>
<organism evidence="1 2">
    <name type="scientific">Anaerococcus groningensis</name>
    <dbReference type="NCBI Taxonomy" id="3115616"/>
    <lineage>
        <taxon>Bacteria</taxon>
        <taxon>Bacillati</taxon>
        <taxon>Bacillota</taxon>
        <taxon>Tissierellia</taxon>
        <taxon>Tissierellales</taxon>
        <taxon>Peptoniphilaceae</taxon>
        <taxon>Anaerococcus</taxon>
    </lineage>
</organism>
<dbReference type="Proteomes" id="UP001637993">
    <property type="component" value="Unassembled WGS sequence"/>
</dbReference>
<accession>A0ABW9MY67</accession>
<dbReference type="RefSeq" id="WP_410023377.1">
    <property type="nucleotide sequence ID" value="NZ_JBGMEG010000001.1"/>
</dbReference>
<evidence type="ECO:0000313" key="1">
    <source>
        <dbReference type="EMBL" id="MFO3716751.1"/>
    </source>
</evidence>
<protein>
    <submittedName>
        <fullName evidence="1">Uncharacterized protein</fullName>
    </submittedName>
</protein>
<reference evidence="1 2" key="1">
    <citation type="journal article" date="2025" name="Anaerobe">
        <title>Description of Anaerococcus kampingiae sp. nov., Anaerococcus groningensis sp. nov., Anaerococcus martiniensis sp. nov., and Anaerococcus cruorum sp. nov., isolated from human clinical specimens.</title>
        <authorList>
            <person name="Boiten K.E."/>
            <person name="Meijer J."/>
            <person name="van Wezel E.M."/>
            <person name="Veloo A.C.M."/>
        </authorList>
    </citation>
    <scope>NUCLEOTIDE SEQUENCE [LARGE SCALE GENOMIC DNA]</scope>
    <source>
        <strain evidence="1 2">ENR1011</strain>
    </source>
</reference>